<feature type="domain" description="CAAX prenyl protease 2/Lysostaphin resistance protein A-like" evidence="2">
    <location>
        <begin position="107"/>
        <end position="204"/>
    </location>
</feature>
<dbReference type="GO" id="GO:0004175">
    <property type="term" value="F:endopeptidase activity"/>
    <property type="evidence" value="ECO:0007669"/>
    <property type="project" value="UniProtKB-ARBA"/>
</dbReference>
<feature type="transmembrane region" description="Helical" evidence="1">
    <location>
        <begin position="221"/>
        <end position="242"/>
    </location>
</feature>
<keyword evidence="1" id="KW-1133">Transmembrane helix</keyword>
<reference evidence="3 4" key="1">
    <citation type="submission" date="2018-11" db="EMBL/GenBank/DDBJ databases">
        <title>Draft genome sequence of Cellulomonas takizawaensis strain TKZ-21.</title>
        <authorList>
            <person name="Yamamura H."/>
            <person name="Hayashi T."/>
            <person name="Hamada M."/>
            <person name="Serisawa Y."/>
            <person name="Matsuyama K."/>
            <person name="Nakagawa Y."/>
            <person name="Otoguro M."/>
            <person name="Yanagida F."/>
            <person name="Hayakawa M."/>
        </authorList>
    </citation>
    <scope>NUCLEOTIDE SEQUENCE [LARGE SCALE GENOMIC DNA]</scope>
    <source>
        <strain evidence="3 4">TKZ-21</strain>
    </source>
</reference>
<name>A0A401V0E4_9CELL</name>
<keyword evidence="4" id="KW-1185">Reference proteome</keyword>
<feature type="transmembrane region" description="Helical" evidence="1">
    <location>
        <begin position="104"/>
        <end position="120"/>
    </location>
</feature>
<comment type="caution">
    <text evidence="3">The sequence shown here is derived from an EMBL/GenBank/DDBJ whole genome shotgun (WGS) entry which is preliminary data.</text>
</comment>
<protein>
    <recommendedName>
        <fullName evidence="2">CAAX prenyl protease 2/Lysostaphin resistance protein A-like domain-containing protein</fullName>
    </recommendedName>
</protein>
<proteinExistence type="predicted"/>
<dbReference type="EMBL" id="BHYL01000146">
    <property type="protein sequence ID" value="GCD20406.1"/>
    <property type="molecule type" value="Genomic_DNA"/>
</dbReference>
<evidence type="ECO:0000256" key="1">
    <source>
        <dbReference type="SAM" id="Phobius"/>
    </source>
</evidence>
<feature type="transmembrane region" description="Helical" evidence="1">
    <location>
        <begin position="40"/>
        <end position="59"/>
    </location>
</feature>
<evidence type="ECO:0000313" key="4">
    <source>
        <dbReference type="Proteomes" id="UP000288246"/>
    </source>
</evidence>
<feature type="transmembrane region" description="Helical" evidence="1">
    <location>
        <begin position="141"/>
        <end position="160"/>
    </location>
</feature>
<evidence type="ECO:0000259" key="2">
    <source>
        <dbReference type="Pfam" id="PF02517"/>
    </source>
</evidence>
<feature type="transmembrane region" description="Helical" evidence="1">
    <location>
        <begin position="191"/>
        <end position="209"/>
    </location>
</feature>
<sequence length="251" mass="26777">MRPTVLVGLAVVAAYGILVTIDDLLPGGGDGDIDDPTLAFLRTHVLPLTIVAVLLLTFVRRAGWWRPVWREAPSQRVPRWWWAFPAAYLVVIAGNLSQVDWGQAPSYLLVLGAGTFLVGLTEELALRGILLTGARGSWSELPAFLLTCLVFGALHALNLLHGAPVVPTLIQMVVTSFLGAIYYASRRAGGGLWLAVVLHFLADFALYAAGYSDSSSGNPPVWGAAALTLLGVLSIPLVVSIARRTGRSRAS</sequence>
<dbReference type="Proteomes" id="UP000288246">
    <property type="component" value="Unassembled WGS sequence"/>
</dbReference>
<accession>A0A401V0E4</accession>
<feature type="transmembrane region" description="Helical" evidence="1">
    <location>
        <begin position="166"/>
        <end position="184"/>
    </location>
</feature>
<dbReference type="RefSeq" id="WP_160142878.1">
    <property type="nucleotide sequence ID" value="NZ_BHYL01000146.1"/>
</dbReference>
<dbReference type="Pfam" id="PF02517">
    <property type="entry name" value="Rce1-like"/>
    <property type="match status" value="1"/>
</dbReference>
<feature type="transmembrane region" description="Helical" evidence="1">
    <location>
        <begin position="80"/>
        <end position="98"/>
    </location>
</feature>
<dbReference type="OrthoDB" id="4772204at2"/>
<keyword evidence="1" id="KW-0812">Transmembrane</keyword>
<dbReference type="InterPro" id="IPR003675">
    <property type="entry name" value="Rce1/LyrA-like_dom"/>
</dbReference>
<keyword evidence="1" id="KW-0472">Membrane</keyword>
<evidence type="ECO:0000313" key="3">
    <source>
        <dbReference type="EMBL" id="GCD20406.1"/>
    </source>
</evidence>
<dbReference type="GO" id="GO:0080120">
    <property type="term" value="P:CAAX-box protein maturation"/>
    <property type="evidence" value="ECO:0007669"/>
    <property type="project" value="UniProtKB-ARBA"/>
</dbReference>
<gene>
    <name evidence="3" type="ORF">CTKZ_19680</name>
</gene>
<dbReference type="AlphaFoldDB" id="A0A401V0E4"/>
<organism evidence="3 4">
    <name type="scientific">Cellulomonas algicola</name>
    <dbReference type="NCBI Taxonomy" id="2071633"/>
    <lineage>
        <taxon>Bacteria</taxon>
        <taxon>Bacillati</taxon>
        <taxon>Actinomycetota</taxon>
        <taxon>Actinomycetes</taxon>
        <taxon>Micrococcales</taxon>
        <taxon>Cellulomonadaceae</taxon>
        <taxon>Cellulomonas</taxon>
    </lineage>
</organism>